<protein>
    <submittedName>
        <fullName evidence="2">Uncharacterized protein</fullName>
    </submittedName>
</protein>
<sequence length="146" mass="16696">MKRWFVLLLLFGSCQSGADLDQPPTFRFGYDSCDYCRMLITEPRYAAALRLIDGQARRFDDIGCLLHYLQAHPSEPQAHIWVNDYLQERWLRAEVALYVQSDRLTTPMGYGIVALADSIAAESLAQQLHAPVLRFEQLRAGFLPHP</sequence>
<organism evidence="2">
    <name type="scientific">Rhodothermus marinus</name>
    <name type="common">Rhodothermus obamensis</name>
    <dbReference type="NCBI Taxonomy" id="29549"/>
    <lineage>
        <taxon>Bacteria</taxon>
        <taxon>Pseudomonadati</taxon>
        <taxon>Rhodothermota</taxon>
        <taxon>Rhodothermia</taxon>
        <taxon>Rhodothermales</taxon>
        <taxon>Rhodothermaceae</taxon>
        <taxon>Rhodothermus</taxon>
    </lineage>
</organism>
<evidence type="ECO:0000256" key="1">
    <source>
        <dbReference type="SAM" id="SignalP"/>
    </source>
</evidence>
<proteinExistence type="predicted"/>
<dbReference type="PANTHER" id="PTHR41247:SF1">
    <property type="entry name" value="HTH-TYPE TRANSCRIPTIONAL REPRESSOR YCNK"/>
    <property type="match status" value="1"/>
</dbReference>
<name>A0A7V2B2U5_RHOMR</name>
<evidence type="ECO:0000313" key="2">
    <source>
        <dbReference type="EMBL" id="HER97272.1"/>
    </source>
</evidence>
<dbReference type="PANTHER" id="PTHR41247">
    <property type="entry name" value="HTH-TYPE TRANSCRIPTIONAL REPRESSOR YCNK"/>
    <property type="match status" value="1"/>
</dbReference>
<dbReference type="EMBL" id="DSGB01000007">
    <property type="protein sequence ID" value="HER97272.1"/>
    <property type="molecule type" value="Genomic_DNA"/>
</dbReference>
<keyword evidence="1" id="KW-0732">Signal</keyword>
<dbReference type="SUPFAM" id="SSF160387">
    <property type="entry name" value="NosL/MerB-like"/>
    <property type="match status" value="1"/>
</dbReference>
<feature type="signal peptide" evidence="1">
    <location>
        <begin position="1"/>
        <end position="18"/>
    </location>
</feature>
<comment type="caution">
    <text evidence="2">The sequence shown here is derived from an EMBL/GenBank/DDBJ whole genome shotgun (WGS) entry which is preliminary data.</text>
</comment>
<dbReference type="InterPro" id="IPR008719">
    <property type="entry name" value="N2O_reductase_NosL"/>
</dbReference>
<dbReference type="Pfam" id="PF05573">
    <property type="entry name" value="NosL"/>
    <property type="match status" value="1"/>
</dbReference>
<gene>
    <name evidence="2" type="ORF">ENO59_12340</name>
</gene>
<dbReference type="AlphaFoldDB" id="A0A7V2B2U5"/>
<feature type="chain" id="PRO_5031254312" evidence="1">
    <location>
        <begin position="19"/>
        <end position="146"/>
    </location>
</feature>
<accession>A0A7V2B2U5</accession>
<reference evidence="2" key="1">
    <citation type="journal article" date="2020" name="mSystems">
        <title>Genome- and Community-Level Interaction Insights into Carbon Utilization and Element Cycling Functions of Hydrothermarchaeota in Hydrothermal Sediment.</title>
        <authorList>
            <person name="Zhou Z."/>
            <person name="Liu Y."/>
            <person name="Xu W."/>
            <person name="Pan J."/>
            <person name="Luo Z.H."/>
            <person name="Li M."/>
        </authorList>
    </citation>
    <scope>NUCLEOTIDE SEQUENCE [LARGE SCALE GENOMIC DNA]</scope>
    <source>
        <strain evidence="2">SpSt-143</strain>
    </source>
</reference>